<name>A0A1M2VXV5_TRAPU</name>
<dbReference type="STRING" id="154538.A0A1M2VXV5"/>
<evidence type="ECO:0000256" key="1">
    <source>
        <dbReference type="SAM" id="MobiDB-lite"/>
    </source>
</evidence>
<feature type="region of interest" description="Disordered" evidence="1">
    <location>
        <begin position="326"/>
        <end position="346"/>
    </location>
</feature>
<feature type="region of interest" description="Disordered" evidence="1">
    <location>
        <begin position="62"/>
        <end position="81"/>
    </location>
</feature>
<keyword evidence="3" id="KW-1185">Reference proteome</keyword>
<dbReference type="OMA" id="RFPPGHM"/>
<dbReference type="InterPro" id="IPR039646">
    <property type="entry name" value="ZNHIT2"/>
</dbReference>
<evidence type="ECO:0000313" key="3">
    <source>
        <dbReference type="Proteomes" id="UP000184267"/>
    </source>
</evidence>
<dbReference type="PANTHER" id="PTHR15555:SF0">
    <property type="entry name" value="ZINC FINGER HIT DOMAIN-CONTAINING PROTEIN 2"/>
    <property type="match status" value="1"/>
</dbReference>
<feature type="region of interest" description="Disordered" evidence="1">
    <location>
        <begin position="1"/>
        <end position="26"/>
    </location>
</feature>
<gene>
    <name evidence="2" type="ORF">TRAPUB_11030</name>
</gene>
<dbReference type="Proteomes" id="UP000184267">
    <property type="component" value="Unassembled WGS sequence"/>
</dbReference>
<organism evidence="2 3">
    <name type="scientific">Trametes pubescens</name>
    <name type="common">White-rot fungus</name>
    <dbReference type="NCBI Taxonomy" id="154538"/>
    <lineage>
        <taxon>Eukaryota</taxon>
        <taxon>Fungi</taxon>
        <taxon>Dikarya</taxon>
        <taxon>Basidiomycota</taxon>
        <taxon>Agaricomycotina</taxon>
        <taxon>Agaricomycetes</taxon>
        <taxon>Polyporales</taxon>
        <taxon>Polyporaceae</taxon>
        <taxon>Trametes</taxon>
    </lineage>
</organism>
<feature type="region of interest" description="Disordered" evidence="1">
    <location>
        <begin position="143"/>
        <end position="167"/>
    </location>
</feature>
<comment type="caution">
    <text evidence="2">The sequence shown here is derived from an EMBL/GenBank/DDBJ whole genome shotgun (WGS) entry which is preliminary data.</text>
</comment>
<dbReference type="PANTHER" id="PTHR15555">
    <property type="entry name" value="ZINC FINGER HIT DOMAIN CONTAINING PROTEIN 2 PROTEIN FON -RELATED"/>
    <property type="match status" value="1"/>
</dbReference>
<evidence type="ECO:0000313" key="2">
    <source>
        <dbReference type="EMBL" id="OJT12441.1"/>
    </source>
</evidence>
<feature type="region of interest" description="Disordered" evidence="1">
    <location>
        <begin position="387"/>
        <end position="415"/>
    </location>
</feature>
<dbReference type="AlphaFoldDB" id="A0A1M2VXV5"/>
<feature type="compositionally biased region" description="Polar residues" evidence="1">
    <location>
        <begin position="389"/>
        <end position="408"/>
    </location>
</feature>
<reference evidence="2 3" key="1">
    <citation type="submission" date="2016-10" db="EMBL/GenBank/DDBJ databases">
        <title>Genome sequence of the basidiomycete white-rot fungus Trametes pubescens.</title>
        <authorList>
            <person name="Makela M.R."/>
            <person name="Granchi Z."/>
            <person name="Peng M."/>
            <person name="De Vries R.P."/>
            <person name="Grigoriev I."/>
            <person name="Riley R."/>
            <person name="Hilden K."/>
        </authorList>
    </citation>
    <scope>NUCLEOTIDE SEQUENCE [LARGE SCALE GENOMIC DNA]</scope>
    <source>
        <strain evidence="2 3">FBCC735</strain>
    </source>
</reference>
<accession>A0A1M2VXV5</accession>
<dbReference type="OrthoDB" id="18412at2759"/>
<proteinExistence type="predicted"/>
<protein>
    <submittedName>
        <fullName evidence="2">Uncharacterized protein</fullName>
    </submittedName>
</protein>
<dbReference type="EMBL" id="MNAD01000488">
    <property type="protein sequence ID" value="OJT12441.1"/>
    <property type="molecule type" value="Genomic_DNA"/>
</dbReference>
<sequence length="415" mass="45475">MADTAGQGVPIIASTPQTESKHGDCSESFYKKELELDVKSAPSAGTEEKRRMMDLLKRFEEDALDDSPLLADPDNDGNEDADDLEMRLQNVNLDSASYEELWAALTPAERDKFLRALEDPNSELAQQLLASEELERERVNPWWKAPTASESEVPSDEEAERKHGARPPLIMPIPAPLVKQSANNALSGPLLLYNICAVCITYAYIVRHFAISPLSSLAQTDPDRTAVAQSISRLVPFLTDRNSTLAHSSLSGVVTDLWSRFPPGHMNPQFFSLLLQDTALLLRPATVTVIPEPKSALSSADLEAHPSANALRVLSDLADFLTESLAPDRAPEGNAPSAQTKSRQRPNHVVHKLTFYAAYILGIPAPMLRVLVDEVTMRANALEKEAKQAAQTSSQSIHRVGQKQSQGGSRIEELT</sequence>